<dbReference type="EMBL" id="MT293574">
    <property type="protein sequence ID" value="QKE44414.1"/>
    <property type="molecule type" value="Genomic_DNA"/>
</dbReference>
<proteinExistence type="predicted"/>
<sequence>MSAKDLLPFSATQVQDAFYTQPQFSASHSMFVYDGWTTTTNMAFRRRRLDAIGAPLNYGSTATYRLDRSAFMRGPLQLNIRRTGLTQPAGTVNNTNYRCFVDFEGFAMIHSIEVWHGQNMVQRVTGEMLYHDFIKNMDDQEQSAVAELVHGLMPLGPTTAGAVTAGARTRVDAAQEPRELFVNLRKLWFTANPRKYLLCTATATEVEIRITLRNLNEITQSTDATYATGASVALAQLISFDVAVEQDEMAYLLSQTETDTGLNYKFNDVEVQLDVPLQAGQTSYIVPLTNLKGACFDLDFALRYNPRGNILSNATYRDHAPIRGKVAGGGGSTHLRNNAWFGSTDSYWNTTTGGDASFNGRDVYQVVDYHSFTTADIVVWDRCPDRYSRFYIFPTYYKGVVGNSPLYCLPLSMIPSDGTNCSGHKTISAMINPVLKLEWQAPVDYDLLLNIYSNVYSTYSSLMRNCLYDFLLTVFLLFFFPSCRQRAAPQYVLRLYIAFVYVCAYADLYNFQGTSFSRHSNKFKNDWQPRVHTWLRSVRTYPCASLGCTRRSSSRNFQAGIQRSCRICRHLWRAFVRNKGRNLHTTCRILLSERFN</sequence>
<dbReference type="RefSeq" id="YP_010800661.1">
    <property type="nucleotide sequence ID" value="NC_076895.1"/>
</dbReference>
<protein>
    <submittedName>
        <fullName evidence="1">Major capsid protein</fullName>
    </submittedName>
</protein>
<dbReference type="Gene3D" id="2.70.9.10">
    <property type="entry name" value="Adenovirus Type 2 Hexon, domain 4"/>
    <property type="match status" value="1"/>
</dbReference>
<evidence type="ECO:0000313" key="1">
    <source>
        <dbReference type="EMBL" id="QKE44414.1"/>
    </source>
</evidence>
<dbReference type="KEGG" id="vg:80539297"/>
<accession>A0AAE7B7H3</accession>
<evidence type="ECO:0000313" key="2">
    <source>
        <dbReference type="Proteomes" id="UP000830293"/>
    </source>
</evidence>
<name>A0AAE7B7H3_9VIRU</name>
<dbReference type="Proteomes" id="UP000830293">
    <property type="component" value="Segment"/>
</dbReference>
<keyword evidence="2" id="KW-1185">Reference proteome</keyword>
<reference evidence="1" key="1">
    <citation type="submission" date="2020-04" db="EMBL/GenBank/DDBJ databases">
        <title>A mysterious 80 nm amoeba virus with a near complete 'ORFan genome' challenges the classification of DNA viruses.</title>
        <authorList>
            <person name="Boratto P.V.M."/>
            <person name="Oliveira G.P."/>
            <person name="Machado T.B."/>
            <person name="Andrade A.C.S.P."/>
            <person name="Baudoin J.P."/>
            <person name="Klose T."/>
            <person name="Azza S."/>
            <person name="Decloquement P."/>
            <person name="Chabriere E."/>
            <person name="Colson P."/>
            <person name="Levasseur A."/>
            <person name="La Scola B."/>
            <person name="Abrahao J.S."/>
        </authorList>
    </citation>
    <scope>NUCLEOTIDE SEQUENCE</scope>
    <source>
        <strain evidence="1">BHMG</strain>
    </source>
</reference>
<dbReference type="GeneID" id="80539297"/>
<organism evidence="1 2">
    <name type="scientific">Yaravirus sp. 'brasiliensis'</name>
    <dbReference type="NCBI Taxonomy" id="2739681"/>
    <lineage>
        <taxon>Viruses</taxon>
        <taxon>Varidnaviria</taxon>
        <taxon>Bamfordvirae</taxon>
        <taxon>Nucleocytoviricota</taxon>
        <taxon>Mriyaviricetes</taxon>
        <taxon>Yaraviridae</taxon>
        <taxon>Yaravirus</taxon>
        <taxon>Yaravirus brasiliense</taxon>
    </lineage>
</organism>